<reference evidence="2 3" key="1">
    <citation type="journal article" date="2018" name="Nat. Ecol. Evol.">
        <title>Pezizomycetes genomes reveal the molecular basis of ectomycorrhizal truffle lifestyle.</title>
        <authorList>
            <person name="Murat C."/>
            <person name="Payen T."/>
            <person name="Noel B."/>
            <person name="Kuo A."/>
            <person name="Morin E."/>
            <person name="Chen J."/>
            <person name="Kohler A."/>
            <person name="Krizsan K."/>
            <person name="Balestrini R."/>
            <person name="Da Silva C."/>
            <person name="Montanini B."/>
            <person name="Hainaut M."/>
            <person name="Levati E."/>
            <person name="Barry K.W."/>
            <person name="Belfiori B."/>
            <person name="Cichocki N."/>
            <person name="Clum A."/>
            <person name="Dockter R.B."/>
            <person name="Fauchery L."/>
            <person name="Guy J."/>
            <person name="Iotti M."/>
            <person name="Le Tacon F."/>
            <person name="Lindquist E.A."/>
            <person name="Lipzen A."/>
            <person name="Malagnac F."/>
            <person name="Mello A."/>
            <person name="Molinier V."/>
            <person name="Miyauchi S."/>
            <person name="Poulain J."/>
            <person name="Riccioni C."/>
            <person name="Rubini A."/>
            <person name="Sitrit Y."/>
            <person name="Splivallo R."/>
            <person name="Traeger S."/>
            <person name="Wang M."/>
            <person name="Zifcakova L."/>
            <person name="Wipf D."/>
            <person name="Zambonelli A."/>
            <person name="Paolocci F."/>
            <person name="Nowrousian M."/>
            <person name="Ottonello S."/>
            <person name="Baldrian P."/>
            <person name="Spatafora J.W."/>
            <person name="Henrissat B."/>
            <person name="Nagy L.G."/>
            <person name="Aury J.M."/>
            <person name="Wincker P."/>
            <person name="Grigoriev I.V."/>
            <person name="Bonfante P."/>
            <person name="Martin F.M."/>
        </authorList>
    </citation>
    <scope>NUCLEOTIDE SEQUENCE [LARGE SCALE GENOMIC DNA]</scope>
    <source>
        <strain evidence="2 3">RN42</strain>
    </source>
</reference>
<evidence type="ECO:0000313" key="3">
    <source>
        <dbReference type="Proteomes" id="UP000275078"/>
    </source>
</evidence>
<dbReference type="EMBL" id="ML119793">
    <property type="protein sequence ID" value="RPA74342.1"/>
    <property type="molecule type" value="Genomic_DNA"/>
</dbReference>
<dbReference type="Proteomes" id="UP000275078">
    <property type="component" value="Unassembled WGS sequence"/>
</dbReference>
<protein>
    <submittedName>
        <fullName evidence="2">Uncharacterized protein</fullName>
    </submittedName>
</protein>
<proteinExistence type="predicted"/>
<sequence>MTGCGGGYRCGRPKTEERGRCQQKILAVVRLLNVIRLPSLFASIPTEHPSNHSAIIAEASLFAHIYARSYRSVMPASAHSKSTDSHPKQQTNNGLRGNDRHRITALWRSRKPLNNRPARLRLVSLPSTWGWAALTHPSFCRGGNQVGPSTTKRVRAYRRQSEPSVQTKSKSNLQGLLPTLMGTTGTELRISIRTNEGTGDKPFPIHGRSF</sequence>
<name>A0A3N4HKF3_ASCIM</name>
<dbReference type="AlphaFoldDB" id="A0A3N4HKF3"/>
<gene>
    <name evidence="2" type="ORF">BJ508DRAFT_36170</name>
</gene>
<accession>A0A3N4HKF3</accession>
<organism evidence="2 3">
    <name type="scientific">Ascobolus immersus RN42</name>
    <dbReference type="NCBI Taxonomy" id="1160509"/>
    <lineage>
        <taxon>Eukaryota</taxon>
        <taxon>Fungi</taxon>
        <taxon>Dikarya</taxon>
        <taxon>Ascomycota</taxon>
        <taxon>Pezizomycotina</taxon>
        <taxon>Pezizomycetes</taxon>
        <taxon>Pezizales</taxon>
        <taxon>Ascobolaceae</taxon>
        <taxon>Ascobolus</taxon>
    </lineage>
</organism>
<evidence type="ECO:0000313" key="2">
    <source>
        <dbReference type="EMBL" id="RPA74342.1"/>
    </source>
</evidence>
<evidence type="ECO:0000256" key="1">
    <source>
        <dbReference type="SAM" id="MobiDB-lite"/>
    </source>
</evidence>
<feature type="region of interest" description="Disordered" evidence="1">
    <location>
        <begin position="77"/>
        <end position="98"/>
    </location>
</feature>
<keyword evidence="3" id="KW-1185">Reference proteome</keyword>